<sequence>MGGLDWKYLKCDDDVLTMCETAERNYEVGLYVVHHSMLRSPNIHADPPDQHTPLQLEWKGYENEDAPGCSKDVGREHVTPKSYRVEESSECEEFHDSEYKKSDDGEEVWREYVEDDVEEFGRNMRKMSKSEGRKTEKEMQQPKNVEQQFENVQ</sequence>
<gene>
    <name evidence="1" type="ORF">M9H77_04458</name>
</gene>
<dbReference type="Proteomes" id="UP001060085">
    <property type="component" value="Linkage Group LG01"/>
</dbReference>
<reference evidence="2" key="1">
    <citation type="journal article" date="2023" name="Nat. Plants">
        <title>Single-cell RNA sequencing provides a high-resolution roadmap for understanding the multicellular compartmentation of specialized metabolism.</title>
        <authorList>
            <person name="Sun S."/>
            <person name="Shen X."/>
            <person name="Li Y."/>
            <person name="Li Y."/>
            <person name="Wang S."/>
            <person name="Li R."/>
            <person name="Zhang H."/>
            <person name="Shen G."/>
            <person name="Guo B."/>
            <person name="Wei J."/>
            <person name="Xu J."/>
            <person name="St-Pierre B."/>
            <person name="Chen S."/>
            <person name="Sun C."/>
        </authorList>
    </citation>
    <scope>NUCLEOTIDE SEQUENCE [LARGE SCALE GENOMIC DNA]</scope>
</reference>
<evidence type="ECO:0000313" key="1">
    <source>
        <dbReference type="EMBL" id="KAI5683230.1"/>
    </source>
</evidence>
<organism evidence="1 2">
    <name type="scientific">Catharanthus roseus</name>
    <name type="common">Madagascar periwinkle</name>
    <name type="synonym">Vinca rosea</name>
    <dbReference type="NCBI Taxonomy" id="4058"/>
    <lineage>
        <taxon>Eukaryota</taxon>
        <taxon>Viridiplantae</taxon>
        <taxon>Streptophyta</taxon>
        <taxon>Embryophyta</taxon>
        <taxon>Tracheophyta</taxon>
        <taxon>Spermatophyta</taxon>
        <taxon>Magnoliopsida</taxon>
        <taxon>eudicotyledons</taxon>
        <taxon>Gunneridae</taxon>
        <taxon>Pentapetalae</taxon>
        <taxon>asterids</taxon>
        <taxon>lamiids</taxon>
        <taxon>Gentianales</taxon>
        <taxon>Apocynaceae</taxon>
        <taxon>Rauvolfioideae</taxon>
        <taxon>Vinceae</taxon>
        <taxon>Catharanthinae</taxon>
        <taxon>Catharanthus</taxon>
    </lineage>
</organism>
<keyword evidence="2" id="KW-1185">Reference proteome</keyword>
<name>A0ACC0CEB1_CATRO</name>
<accession>A0ACC0CEB1</accession>
<comment type="caution">
    <text evidence="1">The sequence shown here is derived from an EMBL/GenBank/DDBJ whole genome shotgun (WGS) entry which is preliminary data.</text>
</comment>
<evidence type="ECO:0000313" key="2">
    <source>
        <dbReference type="Proteomes" id="UP001060085"/>
    </source>
</evidence>
<dbReference type="EMBL" id="CM044701">
    <property type="protein sequence ID" value="KAI5683230.1"/>
    <property type="molecule type" value="Genomic_DNA"/>
</dbReference>
<proteinExistence type="predicted"/>
<protein>
    <submittedName>
        <fullName evidence="1">Uncharacterized protein</fullName>
    </submittedName>
</protein>